<dbReference type="EMBL" id="JBFOLJ010000004">
    <property type="protein sequence ID" value="KAL2546607.1"/>
    <property type="molecule type" value="Genomic_DNA"/>
</dbReference>
<evidence type="ECO:0000313" key="2">
    <source>
        <dbReference type="Proteomes" id="UP001604277"/>
    </source>
</evidence>
<proteinExistence type="predicted"/>
<reference evidence="2" key="1">
    <citation type="submission" date="2024-07" db="EMBL/GenBank/DDBJ databases">
        <title>Two chromosome-level genome assemblies of Korean endemic species Abeliophyllum distichum and Forsythia ovata (Oleaceae).</title>
        <authorList>
            <person name="Jang H."/>
        </authorList>
    </citation>
    <scope>NUCLEOTIDE SEQUENCE [LARGE SCALE GENOMIC DNA]</scope>
</reference>
<evidence type="ECO:0000313" key="1">
    <source>
        <dbReference type="EMBL" id="KAL2546607.1"/>
    </source>
</evidence>
<dbReference type="AlphaFoldDB" id="A0ABD1WAJ7"/>
<keyword evidence="2" id="KW-1185">Reference proteome</keyword>
<comment type="caution">
    <text evidence="1">The sequence shown here is derived from an EMBL/GenBank/DDBJ whole genome shotgun (WGS) entry which is preliminary data.</text>
</comment>
<gene>
    <name evidence="1" type="ORF">Fot_15840</name>
</gene>
<accession>A0ABD1WAJ7</accession>
<dbReference type="Proteomes" id="UP001604277">
    <property type="component" value="Unassembled WGS sequence"/>
</dbReference>
<organism evidence="1 2">
    <name type="scientific">Forsythia ovata</name>
    <dbReference type="NCBI Taxonomy" id="205694"/>
    <lineage>
        <taxon>Eukaryota</taxon>
        <taxon>Viridiplantae</taxon>
        <taxon>Streptophyta</taxon>
        <taxon>Embryophyta</taxon>
        <taxon>Tracheophyta</taxon>
        <taxon>Spermatophyta</taxon>
        <taxon>Magnoliopsida</taxon>
        <taxon>eudicotyledons</taxon>
        <taxon>Gunneridae</taxon>
        <taxon>Pentapetalae</taxon>
        <taxon>asterids</taxon>
        <taxon>lamiids</taxon>
        <taxon>Lamiales</taxon>
        <taxon>Oleaceae</taxon>
        <taxon>Forsythieae</taxon>
        <taxon>Forsythia</taxon>
    </lineage>
</organism>
<protein>
    <submittedName>
        <fullName evidence="1">Uncharacterized protein</fullName>
    </submittedName>
</protein>
<name>A0ABD1WAJ7_9LAMI</name>
<sequence>MSSEITTEFDVDEVVEQTESLGNLSKEILISDKKLAKICKTNLTLHPKEFCQISNNWHTDRKNLPFTKVFHVSTKQTAGIKLLPKFSASNKIYCAITVAKKQEASLLVLWQKKQVGDMVANNDVGREWGGGQRWGGGVLHS</sequence>